<dbReference type="RefSeq" id="WP_161103125.1">
    <property type="nucleotide sequence ID" value="NZ_JBHLYI010000001.1"/>
</dbReference>
<proteinExistence type="predicted"/>
<dbReference type="AlphaFoldDB" id="A0A6I4W661"/>
<protein>
    <recommendedName>
        <fullName evidence="3">MaoC-like domain-containing protein</fullName>
    </recommendedName>
</protein>
<evidence type="ECO:0008006" key="3">
    <source>
        <dbReference type="Google" id="ProtNLM"/>
    </source>
</evidence>
<organism evidence="1 2">
    <name type="scientific">Actinomadura rayongensis</name>
    <dbReference type="NCBI Taxonomy" id="1429076"/>
    <lineage>
        <taxon>Bacteria</taxon>
        <taxon>Bacillati</taxon>
        <taxon>Actinomycetota</taxon>
        <taxon>Actinomycetes</taxon>
        <taxon>Streptosporangiales</taxon>
        <taxon>Thermomonosporaceae</taxon>
        <taxon>Actinomadura</taxon>
    </lineage>
</organism>
<dbReference type="InterPro" id="IPR029069">
    <property type="entry name" value="HotDog_dom_sf"/>
</dbReference>
<name>A0A6I4W661_9ACTN</name>
<keyword evidence="2" id="KW-1185">Reference proteome</keyword>
<dbReference type="EMBL" id="WUTW01000002">
    <property type="protein sequence ID" value="MXQ64971.1"/>
    <property type="molecule type" value="Genomic_DNA"/>
</dbReference>
<reference evidence="1 2" key="1">
    <citation type="submission" date="2019-12" db="EMBL/GenBank/DDBJ databases">
        <title>Nocardia macrotermitis sp. nov. and Nocardia aurantia sp. nov., isolated from the gut of the fungus growing-termite Macrotermes natalensis.</title>
        <authorList>
            <person name="Christine B."/>
            <person name="Rene B."/>
        </authorList>
    </citation>
    <scope>NUCLEOTIDE SEQUENCE [LARGE SCALE GENOMIC DNA]</scope>
    <source>
        <strain evidence="1 2">DSM 102126</strain>
    </source>
</reference>
<gene>
    <name evidence="1" type="ORF">GQ466_13080</name>
</gene>
<dbReference type="Proteomes" id="UP000431901">
    <property type="component" value="Unassembled WGS sequence"/>
</dbReference>
<comment type="caution">
    <text evidence="1">The sequence shown here is derived from an EMBL/GenBank/DDBJ whole genome shotgun (WGS) entry which is preliminary data.</text>
</comment>
<accession>A0A6I4W661</accession>
<evidence type="ECO:0000313" key="1">
    <source>
        <dbReference type="EMBL" id="MXQ64971.1"/>
    </source>
</evidence>
<dbReference type="Gene3D" id="3.10.129.10">
    <property type="entry name" value="Hotdog Thioesterase"/>
    <property type="match status" value="1"/>
</dbReference>
<dbReference type="SUPFAM" id="SSF54637">
    <property type="entry name" value="Thioesterase/thiol ester dehydrase-isomerase"/>
    <property type="match status" value="1"/>
</dbReference>
<sequence length="154" mass="16825">MPYTPADVLAAAPGTTLFTSDWIRVGPDDEAAFCAATFLREEYLGRRPSPVGAAGERAVSGFLLLSMLAVFHKRELRMTSGHALNYGLDRVRFFRSVPTGARVRLRAELAAAEQKTPDRIRLTTHNTLEVDDAESDAPSPAMTADWLLLLVLAP</sequence>
<evidence type="ECO:0000313" key="2">
    <source>
        <dbReference type="Proteomes" id="UP000431901"/>
    </source>
</evidence>
<dbReference type="OrthoDB" id="9801735at2"/>